<protein>
    <submittedName>
        <fullName evidence="2">Uncharacterized protein</fullName>
    </submittedName>
</protein>
<evidence type="ECO:0000313" key="2">
    <source>
        <dbReference type="EMBL" id="MBR0597284.1"/>
    </source>
</evidence>
<evidence type="ECO:0000313" key="3">
    <source>
        <dbReference type="Proteomes" id="UP000675664"/>
    </source>
</evidence>
<sequence length="160" mass="18418">MSEKQTRNKFRDAMGDYYKTNRQISQDQDAGQRKGQSVTGREKAMIIVLAVLVLILIVKSVFLDEVKNLSGEEEQFKQFVEYSIEEEHSGALADMGLMIYRIYDIYKADEDQKGVLRYVDPATGEKVEVVQDGRYTARVRGYLLWILPVQHFSVTAKIEE</sequence>
<reference evidence="2" key="1">
    <citation type="submission" date="2021-04" db="EMBL/GenBank/DDBJ databases">
        <title>Sinoanaerobacter chloroacetimidivorans sp. nov., an obligate anaerobic bacterium isolated from anaerobic sludge.</title>
        <authorList>
            <person name="Bao Y."/>
        </authorList>
    </citation>
    <scope>NUCLEOTIDE SEQUENCE</scope>
    <source>
        <strain evidence="2">BAD-6</strain>
    </source>
</reference>
<comment type="caution">
    <text evidence="2">The sequence shown here is derived from an EMBL/GenBank/DDBJ whole genome shotgun (WGS) entry which is preliminary data.</text>
</comment>
<evidence type="ECO:0000256" key="1">
    <source>
        <dbReference type="SAM" id="Phobius"/>
    </source>
</evidence>
<keyword evidence="1" id="KW-0472">Membrane</keyword>
<accession>A0A8J7VYA5</accession>
<keyword evidence="3" id="KW-1185">Reference proteome</keyword>
<proteinExistence type="predicted"/>
<dbReference type="Proteomes" id="UP000675664">
    <property type="component" value="Unassembled WGS sequence"/>
</dbReference>
<dbReference type="AlphaFoldDB" id="A0A8J7VYA5"/>
<organism evidence="2 3">
    <name type="scientific">Sinanaerobacter chloroacetimidivorans</name>
    <dbReference type="NCBI Taxonomy" id="2818044"/>
    <lineage>
        <taxon>Bacteria</taxon>
        <taxon>Bacillati</taxon>
        <taxon>Bacillota</taxon>
        <taxon>Clostridia</taxon>
        <taxon>Peptostreptococcales</taxon>
        <taxon>Anaerovoracaceae</taxon>
        <taxon>Sinanaerobacter</taxon>
    </lineage>
</organism>
<gene>
    <name evidence="2" type="ORF">KCX82_05335</name>
</gene>
<reference evidence="2" key="2">
    <citation type="submission" date="2021-04" db="EMBL/GenBank/DDBJ databases">
        <authorList>
            <person name="Liu J."/>
        </authorList>
    </citation>
    <scope>NUCLEOTIDE SEQUENCE</scope>
    <source>
        <strain evidence="2">BAD-6</strain>
    </source>
</reference>
<name>A0A8J7VYA5_9FIRM</name>
<keyword evidence="1" id="KW-1133">Transmembrane helix</keyword>
<dbReference type="RefSeq" id="WP_227017407.1">
    <property type="nucleotide sequence ID" value="NZ_JAGSND010000002.1"/>
</dbReference>
<keyword evidence="1" id="KW-0812">Transmembrane</keyword>
<dbReference type="EMBL" id="JAGSND010000002">
    <property type="protein sequence ID" value="MBR0597284.1"/>
    <property type="molecule type" value="Genomic_DNA"/>
</dbReference>
<feature type="transmembrane region" description="Helical" evidence="1">
    <location>
        <begin position="44"/>
        <end position="63"/>
    </location>
</feature>